<dbReference type="AlphaFoldDB" id="A0A9P8L2S1"/>
<accession>A0A9P8L2S1</accession>
<sequence length="118" mass="13635">MRLACFFSCRWNVERVYAEQLYTWLAPARTHGVFWYIHRPSLGGCERDAKKRASGNEADQTGRDDDGSMRAGAGRPARMREEEEEDEDEDEDEDEEEDLEARGTDRLEEDRSSIGQQS</sequence>
<evidence type="ECO:0000313" key="2">
    <source>
        <dbReference type="EMBL" id="KAH0551413.1"/>
    </source>
</evidence>
<protein>
    <submittedName>
        <fullName evidence="2">Uncharacterized protein</fullName>
    </submittedName>
</protein>
<proteinExistence type="predicted"/>
<evidence type="ECO:0000256" key="1">
    <source>
        <dbReference type="SAM" id="MobiDB-lite"/>
    </source>
</evidence>
<gene>
    <name evidence="2" type="ORF">GP486_007373</name>
</gene>
<dbReference type="EMBL" id="JAGHQM010002046">
    <property type="protein sequence ID" value="KAH0551413.1"/>
    <property type="molecule type" value="Genomic_DNA"/>
</dbReference>
<feature type="compositionally biased region" description="Acidic residues" evidence="1">
    <location>
        <begin position="82"/>
        <end position="99"/>
    </location>
</feature>
<evidence type="ECO:0000313" key="3">
    <source>
        <dbReference type="Proteomes" id="UP000750711"/>
    </source>
</evidence>
<organism evidence="2 3">
    <name type="scientific">Trichoglossum hirsutum</name>
    <dbReference type="NCBI Taxonomy" id="265104"/>
    <lineage>
        <taxon>Eukaryota</taxon>
        <taxon>Fungi</taxon>
        <taxon>Dikarya</taxon>
        <taxon>Ascomycota</taxon>
        <taxon>Pezizomycotina</taxon>
        <taxon>Geoglossomycetes</taxon>
        <taxon>Geoglossales</taxon>
        <taxon>Geoglossaceae</taxon>
        <taxon>Trichoglossum</taxon>
    </lineage>
</organism>
<feature type="compositionally biased region" description="Basic and acidic residues" evidence="1">
    <location>
        <begin position="100"/>
        <end position="112"/>
    </location>
</feature>
<comment type="caution">
    <text evidence="2">The sequence shown here is derived from an EMBL/GenBank/DDBJ whole genome shotgun (WGS) entry which is preliminary data.</text>
</comment>
<name>A0A9P8L2S1_9PEZI</name>
<keyword evidence="3" id="KW-1185">Reference proteome</keyword>
<dbReference type="Proteomes" id="UP000750711">
    <property type="component" value="Unassembled WGS sequence"/>
</dbReference>
<reference evidence="2" key="1">
    <citation type="submission" date="2021-03" db="EMBL/GenBank/DDBJ databases">
        <title>Comparative genomics and phylogenomic investigation of the class Geoglossomycetes provide insights into ecological specialization and systematics.</title>
        <authorList>
            <person name="Melie T."/>
            <person name="Pirro S."/>
            <person name="Miller A.N."/>
            <person name="Quandt A."/>
        </authorList>
    </citation>
    <scope>NUCLEOTIDE SEQUENCE</scope>
    <source>
        <strain evidence="2">CAQ_001_2017</strain>
    </source>
</reference>
<feature type="region of interest" description="Disordered" evidence="1">
    <location>
        <begin position="45"/>
        <end position="118"/>
    </location>
</feature>